<evidence type="ECO:0000256" key="1">
    <source>
        <dbReference type="ARBA" id="ARBA00022729"/>
    </source>
</evidence>
<feature type="signal peptide" evidence="2">
    <location>
        <begin position="1"/>
        <end position="20"/>
    </location>
</feature>
<dbReference type="EMBL" id="GU322016">
    <property type="protein sequence ID" value="ADI72050.2"/>
    <property type="molecule type" value="Genomic_DNA"/>
</dbReference>
<dbReference type="SMR" id="D8WUM3"/>
<evidence type="ECO:0000256" key="2">
    <source>
        <dbReference type="SAM" id="SignalP"/>
    </source>
</evidence>
<proteinExistence type="predicted"/>
<organism evidence="4">
    <name type="scientific">Bjerkandera adusta</name>
    <dbReference type="NCBI Taxonomy" id="5331"/>
    <lineage>
        <taxon>Eukaryota</taxon>
        <taxon>Fungi</taxon>
        <taxon>Dikarya</taxon>
        <taxon>Basidiomycota</taxon>
        <taxon>Agaricomycotina</taxon>
        <taxon>Agaricomycetes</taxon>
        <taxon>Polyporales</taxon>
        <taxon>Phanerochaetaceae</taxon>
        <taxon>Bjerkandera</taxon>
    </lineage>
</organism>
<evidence type="ECO:0000313" key="4">
    <source>
        <dbReference type="EMBL" id="ADI72050.2"/>
    </source>
</evidence>
<dbReference type="PANTHER" id="PTHR31836">
    <property type="match status" value="1"/>
</dbReference>
<feature type="domain" description="RlpA-like protein double-psi beta-barrel" evidence="3">
    <location>
        <begin position="52"/>
        <end position="125"/>
    </location>
</feature>
<dbReference type="CDD" id="cd22191">
    <property type="entry name" value="DPBB_RlpA_EXP_N-like"/>
    <property type="match status" value="1"/>
</dbReference>
<dbReference type="SUPFAM" id="SSF50685">
    <property type="entry name" value="Barwin-like endoglucanases"/>
    <property type="match status" value="1"/>
</dbReference>
<protein>
    <submittedName>
        <fullName evidence="4">Loosenin</fullName>
    </submittedName>
</protein>
<dbReference type="AlphaFoldDB" id="D8WUM3"/>
<reference evidence="4" key="1">
    <citation type="journal article" date="2011" name="Microb. Cell Fact.">
        <title>Loosenin, a novel protein with cellulose-disrupting activity from Bjerkandera adusta.</title>
        <authorList>
            <person name="Quiroz-Castaneda R.E."/>
            <person name="Martinez-Anaya C."/>
            <person name="Cuervo-Soto L.I."/>
            <person name="Segovia L."/>
            <person name="Folch-Mallol J.L."/>
        </authorList>
    </citation>
    <scope>NUCLEOTIDE SEQUENCE</scope>
    <source>
        <strain evidence="4">UAMH8258</strain>
    </source>
</reference>
<dbReference type="InterPro" id="IPR009009">
    <property type="entry name" value="RlpA-like_DPBB"/>
</dbReference>
<name>D8WUM3_9APHY</name>
<dbReference type="Pfam" id="PF03330">
    <property type="entry name" value="DPBB_1"/>
    <property type="match status" value="1"/>
</dbReference>
<dbReference type="InterPro" id="IPR036908">
    <property type="entry name" value="RlpA-like_sf"/>
</dbReference>
<keyword evidence="1 2" id="KW-0732">Signal</keyword>
<dbReference type="InterPro" id="IPR051477">
    <property type="entry name" value="Expansin_CellWall"/>
</dbReference>
<feature type="chain" id="PRO_5003125034" evidence="2">
    <location>
        <begin position="21"/>
        <end position="129"/>
    </location>
</feature>
<sequence>MFFNAAIFVSVLAVVGFVIAAPTGLQHGDGTFYATGLGACGKVNVDTDMIAAVSHQFFNSFPGAGANPNNNPICGRAATVHHGSKTIKVQITDRCGGCKGATDLDFSPSAFNKLADPSVGRIPITWTLD</sequence>
<evidence type="ECO:0000259" key="3">
    <source>
        <dbReference type="Pfam" id="PF03330"/>
    </source>
</evidence>
<accession>D8WUM3</accession>
<dbReference type="PANTHER" id="PTHR31836:SF28">
    <property type="entry name" value="SRCR DOMAIN-CONTAINING PROTEIN-RELATED"/>
    <property type="match status" value="1"/>
</dbReference>
<dbReference type="Gene3D" id="2.40.40.10">
    <property type="entry name" value="RlpA-like domain"/>
    <property type="match status" value="1"/>
</dbReference>